<dbReference type="GO" id="GO:0019776">
    <property type="term" value="F:Atg8-family ligase activity"/>
    <property type="evidence" value="ECO:0007669"/>
    <property type="project" value="TreeGrafter"/>
</dbReference>
<keyword evidence="5 6" id="KW-0072">Autophagy</keyword>
<proteinExistence type="inferred from homology"/>
<sequence>MFLDRSIRSAETITDTSYMQMESNDAISQKIWNGAIPVSFCVFPSEIPHEIPSPPPPFLMLVPRVTYFPLVLEKVILQFRTYLQSKFPLSHTHSPSDLTDDSSPAQSTEESHSVKKDLTYWLVYDGVPLKWQVGLGYGTVAYPNIGEWYVSELTKVNFSRHYPVGLLFDLYGSPDKLPWEITVRFGDYPTNTLLAPPVSRSAVEAIFLATLKEADQLKHRGREGPGPIFNELLPEDQHRLWNGLLQHRFDLFWSINKRFMQGAPAPARSLAPPDPTENDIEDGQTTRIFGEDAAALMVTTGAMKAFRHCPFRVYFSPHAFETSPPTTTYLQTLVSPFSGVDGTPATFADVIATLLKCSHVQLHAEDFIFLVHGVEVPPETPAQWMCEWMAYPDNFIHVVACKRKK</sequence>
<evidence type="ECO:0000259" key="8">
    <source>
        <dbReference type="Pfam" id="PF04106"/>
    </source>
</evidence>
<feature type="domain" description="Autophagy protein ATG5 alpha-helical bundle region" evidence="9">
    <location>
        <begin position="201"/>
        <end position="261"/>
    </location>
</feature>
<dbReference type="GO" id="GO:0044233">
    <property type="term" value="C:mitochondria-associated endoplasmic reticulum membrane contact site"/>
    <property type="evidence" value="ECO:0007669"/>
    <property type="project" value="TreeGrafter"/>
</dbReference>
<dbReference type="InterPro" id="IPR048318">
    <property type="entry name" value="ATG5_UblB"/>
</dbReference>
<comment type="function">
    <text evidence="6">Involved in autophagic vesicle formation.</text>
</comment>
<feature type="domain" description="Autophagy protein ATG5 UblB" evidence="8">
    <location>
        <begin position="308"/>
        <end position="399"/>
    </location>
</feature>
<dbReference type="InterPro" id="IPR048939">
    <property type="entry name" value="ATG5_UblA"/>
</dbReference>
<dbReference type="Pfam" id="PF04106">
    <property type="entry name" value="ATG5_UblB"/>
    <property type="match status" value="1"/>
</dbReference>
<comment type="subunit">
    <text evidence="6">Conjugated with ATG12.</text>
</comment>
<feature type="domain" description="Autophagy protein ATG5 UblA" evidence="10">
    <location>
        <begin position="31"/>
        <end position="85"/>
    </location>
</feature>
<dbReference type="KEGG" id="egl:EGR_05803"/>
<dbReference type="GO" id="GO:0061908">
    <property type="term" value="C:phagophore"/>
    <property type="evidence" value="ECO:0007669"/>
    <property type="project" value="TreeGrafter"/>
</dbReference>
<dbReference type="OMA" id="SIQKAVW"/>
<dbReference type="RefSeq" id="XP_024350515.1">
    <property type="nucleotide sequence ID" value="XM_024495052.1"/>
</dbReference>
<evidence type="ECO:0000313" key="12">
    <source>
        <dbReference type="Proteomes" id="UP000019149"/>
    </source>
</evidence>
<feature type="region of interest" description="Disordered" evidence="7">
    <location>
        <begin position="89"/>
        <end position="111"/>
    </location>
</feature>
<evidence type="ECO:0000256" key="2">
    <source>
        <dbReference type="ARBA" id="ARBA00006910"/>
    </source>
</evidence>
<organism evidence="11 12">
    <name type="scientific">Echinococcus granulosus</name>
    <name type="common">Hydatid tapeworm</name>
    <dbReference type="NCBI Taxonomy" id="6210"/>
    <lineage>
        <taxon>Eukaryota</taxon>
        <taxon>Metazoa</taxon>
        <taxon>Spiralia</taxon>
        <taxon>Lophotrochozoa</taxon>
        <taxon>Platyhelminthes</taxon>
        <taxon>Cestoda</taxon>
        <taxon>Eucestoda</taxon>
        <taxon>Cyclophyllidea</taxon>
        <taxon>Taeniidae</taxon>
        <taxon>Echinococcus</taxon>
        <taxon>Echinococcus granulosus group</taxon>
    </lineage>
</organism>
<gene>
    <name evidence="11" type="ORF">EGR_05803</name>
</gene>
<protein>
    <recommendedName>
        <fullName evidence="6">Autophagy protein 5</fullName>
    </recommendedName>
</protein>
<keyword evidence="3 6" id="KW-1017">Isopeptide bond</keyword>
<dbReference type="GO" id="GO:0034045">
    <property type="term" value="C:phagophore assembly site membrane"/>
    <property type="evidence" value="ECO:0007669"/>
    <property type="project" value="UniProtKB-SubCell"/>
</dbReference>
<comment type="similarity">
    <text evidence="2 6">Belongs to the ATG5 family.</text>
</comment>
<dbReference type="Gene3D" id="3.10.20.620">
    <property type="match status" value="1"/>
</dbReference>
<dbReference type="Gene3D" id="1.10.246.190">
    <property type="entry name" value="Autophagy protein Apg5, helix rich domain"/>
    <property type="match status" value="1"/>
</dbReference>
<evidence type="ECO:0000259" key="10">
    <source>
        <dbReference type="Pfam" id="PF20638"/>
    </source>
</evidence>
<comment type="subcellular location">
    <subcellularLocation>
        <location evidence="1 6">Preautophagosomal structure membrane</location>
        <topology evidence="1 6">Peripheral membrane protein</topology>
    </subcellularLocation>
</comment>
<dbReference type="GO" id="GO:0034727">
    <property type="term" value="P:piecemeal microautophagy of the nucleus"/>
    <property type="evidence" value="ECO:0007669"/>
    <property type="project" value="TreeGrafter"/>
</dbReference>
<dbReference type="STRING" id="6210.W6V032"/>
<dbReference type="InterPro" id="IPR042527">
    <property type="entry name" value="Atg5_UblA_dom_sf"/>
</dbReference>
<dbReference type="InterPro" id="IPR042526">
    <property type="entry name" value="Atg5_HR"/>
</dbReference>
<dbReference type="EMBL" id="APAU02000046">
    <property type="protein sequence ID" value="EUB59319.1"/>
    <property type="molecule type" value="Genomic_DNA"/>
</dbReference>
<evidence type="ECO:0000256" key="6">
    <source>
        <dbReference type="RuleBase" id="RU361202"/>
    </source>
</evidence>
<dbReference type="Pfam" id="PF20638">
    <property type="entry name" value="ATG5_UblA"/>
    <property type="match status" value="2"/>
</dbReference>
<dbReference type="OrthoDB" id="272162at2759"/>
<name>W6V032_ECHGR</name>
<feature type="compositionally biased region" description="Polar residues" evidence="7">
    <location>
        <begin position="91"/>
        <end position="108"/>
    </location>
</feature>
<dbReference type="GO" id="GO:0006995">
    <property type="term" value="P:cellular response to nitrogen starvation"/>
    <property type="evidence" value="ECO:0007669"/>
    <property type="project" value="TreeGrafter"/>
</dbReference>
<keyword evidence="12" id="KW-1185">Reference proteome</keyword>
<dbReference type="GO" id="GO:0005776">
    <property type="term" value="C:autophagosome"/>
    <property type="evidence" value="ECO:0007669"/>
    <property type="project" value="TreeGrafter"/>
</dbReference>
<comment type="caution">
    <text evidence="11">The sequence shown here is derived from an EMBL/GenBank/DDBJ whole genome shotgun (WGS) entry which is preliminary data.</text>
</comment>
<dbReference type="Pfam" id="PF20637">
    <property type="entry name" value="ATG5_HBR"/>
    <property type="match status" value="1"/>
</dbReference>
<dbReference type="Proteomes" id="UP000019149">
    <property type="component" value="Unassembled WGS sequence"/>
</dbReference>
<keyword evidence="4 6" id="KW-0832">Ubl conjugation</keyword>
<dbReference type="Gene3D" id="3.10.20.90">
    <property type="entry name" value="Phosphatidylinositol 3-kinase Catalytic Subunit, Chain A, domain 1"/>
    <property type="match status" value="1"/>
</dbReference>
<keyword evidence="6" id="KW-0472">Membrane</keyword>
<dbReference type="PANTHER" id="PTHR13040:SF2">
    <property type="entry name" value="AUTOPHAGY PROTEIN 5"/>
    <property type="match status" value="1"/>
</dbReference>
<dbReference type="InterPro" id="IPR048940">
    <property type="entry name" value="ATG5_HBR"/>
</dbReference>
<dbReference type="PANTHER" id="PTHR13040">
    <property type="entry name" value="AUTOPHAGY PROTEIN 5"/>
    <property type="match status" value="1"/>
</dbReference>
<dbReference type="GO" id="GO:0034274">
    <property type="term" value="C:Atg12-Atg5-Atg16 complex"/>
    <property type="evidence" value="ECO:0007669"/>
    <property type="project" value="TreeGrafter"/>
</dbReference>
<evidence type="ECO:0000256" key="4">
    <source>
        <dbReference type="ARBA" id="ARBA00022843"/>
    </source>
</evidence>
<dbReference type="GeneID" id="36341518"/>
<dbReference type="GO" id="GO:0007033">
    <property type="term" value="P:vacuole organization"/>
    <property type="evidence" value="ECO:0007669"/>
    <property type="project" value="UniProtKB-ARBA"/>
</dbReference>
<evidence type="ECO:0000313" key="11">
    <source>
        <dbReference type="EMBL" id="EUB59319.1"/>
    </source>
</evidence>
<feature type="domain" description="Autophagy protein ATG5 UblA" evidence="10">
    <location>
        <begin position="149"/>
        <end position="185"/>
    </location>
</feature>
<evidence type="ECO:0000256" key="7">
    <source>
        <dbReference type="SAM" id="MobiDB-lite"/>
    </source>
</evidence>
<reference evidence="11 12" key="1">
    <citation type="journal article" date="2013" name="Nat. Genet.">
        <title>The genome of the hydatid tapeworm Echinococcus granulosus.</title>
        <authorList>
            <person name="Zheng H."/>
            <person name="Zhang W."/>
            <person name="Zhang L."/>
            <person name="Zhang Z."/>
            <person name="Li J."/>
            <person name="Lu G."/>
            <person name="Zhu Y."/>
            <person name="Wang Y."/>
            <person name="Huang Y."/>
            <person name="Liu J."/>
            <person name="Kang H."/>
            <person name="Chen J."/>
            <person name="Wang L."/>
            <person name="Chen A."/>
            <person name="Yu S."/>
            <person name="Gao Z."/>
            <person name="Jin L."/>
            <person name="Gu W."/>
            <person name="Wang Z."/>
            <person name="Zhao L."/>
            <person name="Shi B."/>
            <person name="Wen H."/>
            <person name="Lin R."/>
            <person name="Jones M.K."/>
            <person name="Brejova B."/>
            <person name="Vinar T."/>
            <person name="Zhao G."/>
            <person name="McManus D.P."/>
            <person name="Chen Z."/>
            <person name="Zhou Y."/>
            <person name="Wang S."/>
        </authorList>
    </citation>
    <scope>NUCLEOTIDE SEQUENCE [LARGE SCALE GENOMIC DNA]</scope>
</reference>
<accession>W6V032</accession>
<evidence type="ECO:0000256" key="3">
    <source>
        <dbReference type="ARBA" id="ARBA00022499"/>
    </source>
</evidence>
<evidence type="ECO:0000256" key="5">
    <source>
        <dbReference type="ARBA" id="ARBA00023006"/>
    </source>
</evidence>
<dbReference type="AlphaFoldDB" id="W6V032"/>
<dbReference type="InterPro" id="IPR007239">
    <property type="entry name" value="Atg5"/>
</dbReference>
<evidence type="ECO:0000259" key="9">
    <source>
        <dbReference type="Pfam" id="PF20637"/>
    </source>
</evidence>
<evidence type="ECO:0000256" key="1">
    <source>
        <dbReference type="ARBA" id="ARBA00004623"/>
    </source>
</evidence>
<dbReference type="GO" id="GO:0000422">
    <property type="term" value="P:autophagy of mitochondrion"/>
    <property type="evidence" value="ECO:0007669"/>
    <property type="project" value="TreeGrafter"/>
</dbReference>
<dbReference type="CTD" id="36341518"/>